<sequence length="134" mass="15791">MSRRKTTAMTAADKSAPAPPGKKMTEEEYRQQFEPVAPWKWSSIPDYGPLKDHHHLLSFAVVGIAATLGYEYSGYFDQIERWVAYFAIWFPLWFRLLGRVAPVVTEEELEQKEREDFHRELERIQKEAEQEKED</sequence>
<accession>A0AAV2Z2L5</accession>
<evidence type="ECO:0000313" key="3">
    <source>
        <dbReference type="Proteomes" id="UP001146120"/>
    </source>
</evidence>
<evidence type="ECO:0000256" key="1">
    <source>
        <dbReference type="SAM" id="MobiDB-lite"/>
    </source>
</evidence>
<proteinExistence type="predicted"/>
<reference evidence="2" key="1">
    <citation type="submission" date="2022-11" db="EMBL/GenBank/DDBJ databases">
        <authorList>
            <person name="Morgan W.R."/>
            <person name="Tartar A."/>
        </authorList>
    </citation>
    <scope>NUCLEOTIDE SEQUENCE</scope>
    <source>
        <strain evidence="2">ARSEF 373</strain>
    </source>
</reference>
<name>A0AAV2Z2L5_9STRA</name>
<feature type="region of interest" description="Disordered" evidence="1">
    <location>
        <begin position="110"/>
        <end position="134"/>
    </location>
</feature>
<gene>
    <name evidence="2" type="ORF">N0F65_011359</name>
</gene>
<keyword evidence="3" id="KW-1185">Reference proteome</keyword>
<reference evidence="2" key="2">
    <citation type="journal article" date="2023" name="Microbiol Resour">
        <title>Decontamination and Annotation of the Draft Genome Sequence of the Oomycete Lagenidium giganteum ARSEF 373.</title>
        <authorList>
            <person name="Morgan W.R."/>
            <person name="Tartar A."/>
        </authorList>
    </citation>
    <scope>NUCLEOTIDE SEQUENCE</scope>
    <source>
        <strain evidence="2">ARSEF 373</strain>
    </source>
</reference>
<organism evidence="2 3">
    <name type="scientific">Lagenidium giganteum</name>
    <dbReference type="NCBI Taxonomy" id="4803"/>
    <lineage>
        <taxon>Eukaryota</taxon>
        <taxon>Sar</taxon>
        <taxon>Stramenopiles</taxon>
        <taxon>Oomycota</taxon>
        <taxon>Peronosporomycetes</taxon>
        <taxon>Pythiales</taxon>
        <taxon>Pythiaceae</taxon>
    </lineage>
</organism>
<dbReference type="AlphaFoldDB" id="A0AAV2Z2L5"/>
<feature type="compositionally biased region" description="Basic and acidic residues" evidence="1">
    <location>
        <begin position="111"/>
        <end position="134"/>
    </location>
</feature>
<evidence type="ECO:0000313" key="2">
    <source>
        <dbReference type="EMBL" id="DBA01603.1"/>
    </source>
</evidence>
<dbReference type="EMBL" id="DAKRPA010000044">
    <property type="protein sequence ID" value="DBA01603.1"/>
    <property type="molecule type" value="Genomic_DNA"/>
</dbReference>
<comment type="caution">
    <text evidence="2">The sequence shown here is derived from an EMBL/GenBank/DDBJ whole genome shotgun (WGS) entry which is preliminary data.</text>
</comment>
<feature type="region of interest" description="Disordered" evidence="1">
    <location>
        <begin position="1"/>
        <end position="27"/>
    </location>
</feature>
<dbReference type="Proteomes" id="UP001146120">
    <property type="component" value="Unassembled WGS sequence"/>
</dbReference>
<protein>
    <submittedName>
        <fullName evidence="2">Uncharacterized protein</fullName>
    </submittedName>
</protein>